<feature type="compositionally biased region" description="Basic and acidic residues" evidence="1">
    <location>
        <begin position="50"/>
        <end position="64"/>
    </location>
</feature>
<comment type="caution">
    <text evidence="2">The sequence shown here is derived from an EMBL/GenBank/DDBJ whole genome shotgun (WGS) entry which is preliminary data.</text>
</comment>
<evidence type="ECO:0000256" key="1">
    <source>
        <dbReference type="SAM" id="MobiDB-lite"/>
    </source>
</evidence>
<reference evidence="2" key="1">
    <citation type="submission" date="2023-03" db="EMBL/GenBank/DDBJ databases">
        <authorList>
            <person name="Steffen K."/>
            <person name="Cardenas P."/>
        </authorList>
    </citation>
    <scope>NUCLEOTIDE SEQUENCE</scope>
</reference>
<name>A0AA35SR75_GEOBA</name>
<evidence type="ECO:0000313" key="2">
    <source>
        <dbReference type="EMBL" id="CAI8034775.1"/>
    </source>
</evidence>
<accession>A0AA35SR75</accession>
<gene>
    <name evidence="2" type="ORF">GBAR_LOCUS19545</name>
</gene>
<keyword evidence="3" id="KW-1185">Reference proteome</keyword>
<dbReference type="AlphaFoldDB" id="A0AA35SR75"/>
<evidence type="ECO:0000313" key="3">
    <source>
        <dbReference type="Proteomes" id="UP001174909"/>
    </source>
</evidence>
<protein>
    <submittedName>
        <fullName evidence="2">Uncharacterized protein</fullName>
    </submittedName>
</protein>
<feature type="compositionally biased region" description="Basic residues" evidence="1">
    <location>
        <begin position="37"/>
        <end position="48"/>
    </location>
</feature>
<dbReference type="Proteomes" id="UP001174909">
    <property type="component" value="Unassembled WGS sequence"/>
</dbReference>
<proteinExistence type="predicted"/>
<organism evidence="2 3">
    <name type="scientific">Geodia barretti</name>
    <name type="common">Barrett's horny sponge</name>
    <dbReference type="NCBI Taxonomy" id="519541"/>
    <lineage>
        <taxon>Eukaryota</taxon>
        <taxon>Metazoa</taxon>
        <taxon>Porifera</taxon>
        <taxon>Demospongiae</taxon>
        <taxon>Heteroscleromorpha</taxon>
        <taxon>Tetractinellida</taxon>
        <taxon>Astrophorina</taxon>
        <taxon>Geodiidae</taxon>
        <taxon>Geodia</taxon>
    </lineage>
</organism>
<sequence>MRPHVATSEACRGVGGLSGGQIPRLRGGCGHLAGPGRPHHRARNRAGARRAGDFWRTRQRRDDLAAGVRAATG</sequence>
<dbReference type="EMBL" id="CASHTH010002752">
    <property type="protein sequence ID" value="CAI8034775.1"/>
    <property type="molecule type" value="Genomic_DNA"/>
</dbReference>
<feature type="region of interest" description="Disordered" evidence="1">
    <location>
        <begin position="28"/>
        <end position="73"/>
    </location>
</feature>